<evidence type="ECO:0000313" key="2">
    <source>
        <dbReference type="Proteomes" id="UP000199072"/>
    </source>
</evidence>
<proteinExistence type="predicted"/>
<dbReference type="AlphaFoldDB" id="A0A1G7PFN7"/>
<organism evidence="1 2">
    <name type="scientific">Mucilaginibacter pineti</name>
    <dbReference type="NCBI Taxonomy" id="1391627"/>
    <lineage>
        <taxon>Bacteria</taxon>
        <taxon>Pseudomonadati</taxon>
        <taxon>Bacteroidota</taxon>
        <taxon>Sphingobacteriia</taxon>
        <taxon>Sphingobacteriales</taxon>
        <taxon>Sphingobacteriaceae</taxon>
        <taxon>Mucilaginibacter</taxon>
    </lineage>
</organism>
<feature type="non-terminal residue" evidence="1">
    <location>
        <position position="1"/>
    </location>
</feature>
<gene>
    <name evidence="1" type="ORF">SAMN05216464_1453</name>
</gene>
<accession>A0A1G7PFN7</accession>
<dbReference type="EMBL" id="FNAI01000045">
    <property type="protein sequence ID" value="SDF84310.1"/>
    <property type="molecule type" value="Genomic_DNA"/>
</dbReference>
<protein>
    <submittedName>
        <fullName evidence="1">Uncharacterized protein</fullName>
    </submittedName>
</protein>
<sequence>RTIKKYGKGTIITIKRELRQYQLTITEFQVDTYLAIDFKGDYIKGRSEYYLEEKNSGTLLRHLYMLELKERNKIFKIFTKKRLTNELAALKEWIEKKRANHII</sequence>
<reference evidence="1 2" key="1">
    <citation type="submission" date="2016-10" db="EMBL/GenBank/DDBJ databases">
        <authorList>
            <person name="de Groot N.N."/>
        </authorList>
    </citation>
    <scope>NUCLEOTIDE SEQUENCE [LARGE SCALE GENOMIC DNA]</scope>
    <source>
        <strain evidence="1 2">47C3B</strain>
    </source>
</reference>
<evidence type="ECO:0000313" key="1">
    <source>
        <dbReference type="EMBL" id="SDF84310.1"/>
    </source>
</evidence>
<keyword evidence="2" id="KW-1185">Reference proteome</keyword>
<dbReference type="Proteomes" id="UP000199072">
    <property type="component" value="Unassembled WGS sequence"/>
</dbReference>
<name>A0A1G7PFN7_9SPHI</name>
<dbReference type="RefSeq" id="WP_162842838.1">
    <property type="nucleotide sequence ID" value="NZ_FNAI01000045.1"/>
</dbReference>